<reference evidence="1" key="1">
    <citation type="submission" date="2021-06" db="EMBL/GenBank/DDBJ databases">
        <authorList>
            <person name="Kallberg Y."/>
            <person name="Tangrot J."/>
            <person name="Rosling A."/>
        </authorList>
    </citation>
    <scope>NUCLEOTIDE SEQUENCE</scope>
    <source>
        <strain evidence="1">AU212A</strain>
    </source>
</reference>
<protein>
    <submittedName>
        <fullName evidence="1">5957_t:CDS:1</fullName>
    </submittedName>
</protein>
<gene>
    <name evidence="1" type="ORF">SCALOS_LOCUS10627</name>
</gene>
<evidence type="ECO:0000313" key="1">
    <source>
        <dbReference type="EMBL" id="CAG8704658.1"/>
    </source>
</evidence>
<dbReference type="Proteomes" id="UP000789860">
    <property type="component" value="Unassembled WGS sequence"/>
</dbReference>
<dbReference type="EMBL" id="CAJVPM010040902">
    <property type="protein sequence ID" value="CAG8704658.1"/>
    <property type="molecule type" value="Genomic_DNA"/>
</dbReference>
<feature type="non-terminal residue" evidence="1">
    <location>
        <position position="1"/>
    </location>
</feature>
<comment type="caution">
    <text evidence="1">The sequence shown here is derived from an EMBL/GenBank/DDBJ whole genome shotgun (WGS) entry which is preliminary data.</text>
</comment>
<proteinExistence type="predicted"/>
<evidence type="ECO:0000313" key="2">
    <source>
        <dbReference type="Proteomes" id="UP000789860"/>
    </source>
</evidence>
<organism evidence="1 2">
    <name type="scientific">Scutellospora calospora</name>
    <dbReference type="NCBI Taxonomy" id="85575"/>
    <lineage>
        <taxon>Eukaryota</taxon>
        <taxon>Fungi</taxon>
        <taxon>Fungi incertae sedis</taxon>
        <taxon>Mucoromycota</taxon>
        <taxon>Glomeromycotina</taxon>
        <taxon>Glomeromycetes</taxon>
        <taxon>Diversisporales</taxon>
        <taxon>Gigasporaceae</taxon>
        <taxon>Scutellospora</taxon>
    </lineage>
</organism>
<name>A0ACA9PHT9_9GLOM</name>
<accession>A0ACA9PHT9</accession>
<keyword evidence="2" id="KW-1185">Reference proteome</keyword>
<sequence length="188" mass="20973">TNSSFDSVSDFIGNNIYTRGDAQVRYTSKAYINDSIVNALSKLITPPRLPWTEKDIIILTNGICLSTCAIITQRLAEINVPTISVGGFPNKRFSFAAFAVGSAVFTSDLKIFLKQLKNLNSSLISKLTLSSDLTMHFVLSEAYSIKNPNEIMDFSYRPADYQLYYDECSARDPSKLWIQAAKYIGNNI</sequence>